<dbReference type="OrthoDB" id="407355at2759"/>
<feature type="region of interest" description="Disordered" evidence="1">
    <location>
        <begin position="73"/>
        <end position="99"/>
    </location>
</feature>
<dbReference type="HOGENOM" id="CLU_2320698_0_0_1"/>
<dbReference type="Proteomes" id="UP000030671">
    <property type="component" value="Unassembled WGS sequence"/>
</dbReference>
<dbReference type="RefSeq" id="XP_009543789.1">
    <property type="nucleotide sequence ID" value="XM_009545494.1"/>
</dbReference>
<sequence>MFWLSRLTVPASAFETRDAETLPRGGARRWGPTCRGARCRCASAIDVCMHVCNSMVSVSATLMPPEFSEASLPPRLPFQRKSPGTNPQWPQLRLTYGER</sequence>
<evidence type="ECO:0000313" key="2">
    <source>
        <dbReference type="EMBL" id="ETW84075.1"/>
    </source>
</evidence>
<keyword evidence="3" id="KW-1185">Reference proteome</keyword>
<organism evidence="2 3">
    <name type="scientific">Heterobasidion irregulare (strain TC 32-1)</name>
    <dbReference type="NCBI Taxonomy" id="747525"/>
    <lineage>
        <taxon>Eukaryota</taxon>
        <taxon>Fungi</taxon>
        <taxon>Dikarya</taxon>
        <taxon>Basidiomycota</taxon>
        <taxon>Agaricomycotina</taxon>
        <taxon>Agaricomycetes</taxon>
        <taxon>Russulales</taxon>
        <taxon>Bondarzewiaceae</taxon>
        <taxon>Heterobasidion</taxon>
        <taxon>Heterobasidion annosum species complex</taxon>
    </lineage>
</organism>
<dbReference type="AlphaFoldDB" id="W4KFI2"/>
<evidence type="ECO:0000313" key="3">
    <source>
        <dbReference type="Proteomes" id="UP000030671"/>
    </source>
</evidence>
<dbReference type="InParanoid" id="W4KFI2"/>
<gene>
    <name evidence="2" type="ORF">HETIRDRAFT_415790</name>
</gene>
<proteinExistence type="predicted"/>
<protein>
    <submittedName>
        <fullName evidence="2">Uncharacterized protein</fullName>
    </submittedName>
</protein>
<dbReference type="GeneID" id="20673269"/>
<dbReference type="EMBL" id="KI925456">
    <property type="protein sequence ID" value="ETW84075.1"/>
    <property type="molecule type" value="Genomic_DNA"/>
</dbReference>
<accession>W4KFI2</accession>
<dbReference type="KEGG" id="hir:HETIRDRAFT_415790"/>
<reference evidence="2 3" key="1">
    <citation type="journal article" date="2012" name="New Phytol.">
        <title>Insight into trade-off between wood decay and parasitism from the genome of a fungal forest pathogen.</title>
        <authorList>
            <person name="Olson A."/>
            <person name="Aerts A."/>
            <person name="Asiegbu F."/>
            <person name="Belbahri L."/>
            <person name="Bouzid O."/>
            <person name="Broberg A."/>
            <person name="Canback B."/>
            <person name="Coutinho P.M."/>
            <person name="Cullen D."/>
            <person name="Dalman K."/>
            <person name="Deflorio G."/>
            <person name="van Diepen L.T."/>
            <person name="Dunand C."/>
            <person name="Duplessis S."/>
            <person name="Durling M."/>
            <person name="Gonthier P."/>
            <person name="Grimwood J."/>
            <person name="Fossdal C.G."/>
            <person name="Hansson D."/>
            <person name="Henrissat B."/>
            <person name="Hietala A."/>
            <person name="Himmelstrand K."/>
            <person name="Hoffmeister D."/>
            <person name="Hogberg N."/>
            <person name="James T.Y."/>
            <person name="Karlsson M."/>
            <person name="Kohler A."/>
            <person name="Kues U."/>
            <person name="Lee Y.H."/>
            <person name="Lin Y.C."/>
            <person name="Lind M."/>
            <person name="Lindquist E."/>
            <person name="Lombard V."/>
            <person name="Lucas S."/>
            <person name="Lunden K."/>
            <person name="Morin E."/>
            <person name="Murat C."/>
            <person name="Park J."/>
            <person name="Raffaello T."/>
            <person name="Rouze P."/>
            <person name="Salamov A."/>
            <person name="Schmutz J."/>
            <person name="Solheim H."/>
            <person name="Stahlberg J."/>
            <person name="Velez H."/>
            <person name="de Vries R.P."/>
            <person name="Wiebenga A."/>
            <person name="Woodward S."/>
            <person name="Yakovlev I."/>
            <person name="Garbelotto M."/>
            <person name="Martin F."/>
            <person name="Grigoriev I.V."/>
            <person name="Stenlid J."/>
        </authorList>
    </citation>
    <scope>NUCLEOTIDE SEQUENCE [LARGE SCALE GENOMIC DNA]</scope>
    <source>
        <strain evidence="2 3">TC 32-1</strain>
    </source>
</reference>
<evidence type="ECO:0000256" key="1">
    <source>
        <dbReference type="SAM" id="MobiDB-lite"/>
    </source>
</evidence>
<name>W4KFI2_HETIT</name>